<keyword evidence="3" id="KW-1185">Reference proteome</keyword>
<keyword evidence="1" id="KW-0812">Transmembrane</keyword>
<accession>A0ABY7S0I1</accession>
<evidence type="ECO:0000313" key="3">
    <source>
        <dbReference type="Proteomes" id="UP001202717"/>
    </source>
</evidence>
<evidence type="ECO:0000313" key="2">
    <source>
        <dbReference type="EMBL" id="WCO02808.1"/>
    </source>
</evidence>
<dbReference type="InterPro" id="IPR011990">
    <property type="entry name" value="TPR-like_helical_dom_sf"/>
</dbReference>
<dbReference type="RefSeq" id="WP_249995521.1">
    <property type="nucleotide sequence ID" value="NZ_CP116221.1"/>
</dbReference>
<evidence type="ECO:0008006" key="4">
    <source>
        <dbReference type="Google" id="ProtNLM"/>
    </source>
</evidence>
<name>A0ABY7S0I1_9FLAO</name>
<keyword evidence="1" id="KW-1133">Transmembrane helix</keyword>
<sequence>MDKEQLIANYFSNCLSEEEQKLFDNLIKTDSDFKNKVDFEVRVNNAIHKKEHQKLKQHFKNLDHSIKKESKTPKKRIWLVAASIGLIVVLTFTYTYFNKEYSSEALYASYYEPAKNIVQPIVRNENSKTEKVEAFIAYQKEDYVEAEKLFNKLYTSTEDSELLFYEGISLLELNETDVAISKFKAHLKYKDAVSEMTPWYLALAYLKNDDIKNAKMILTKFVEDTSVTFKKEDAKTLLKKL</sequence>
<keyword evidence="1" id="KW-0472">Membrane</keyword>
<reference evidence="2 3" key="1">
    <citation type="submission" date="2023-01" db="EMBL/GenBank/DDBJ databases">
        <title>Psychroserpens ponticola sp. nov., isolated from seawater.</title>
        <authorList>
            <person name="Kristyanto S."/>
            <person name="Jung J."/>
            <person name="Kim J.M."/>
            <person name="Jeon C.O."/>
        </authorList>
    </citation>
    <scope>NUCLEOTIDE SEQUENCE [LARGE SCALE GENOMIC DNA]</scope>
    <source>
        <strain evidence="2 3">MSW6</strain>
    </source>
</reference>
<proteinExistence type="predicted"/>
<dbReference type="Gene3D" id="1.25.40.10">
    <property type="entry name" value="Tetratricopeptide repeat domain"/>
    <property type="match status" value="1"/>
</dbReference>
<evidence type="ECO:0000256" key="1">
    <source>
        <dbReference type="SAM" id="Phobius"/>
    </source>
</evidence>
<dbReference type="Proteomes" id="UP001202717">
    <property type="component" value="Chromosome"/>
</dbReference>
<organism evidence="2 3">
    <name type="scientific">Psychroserpens ponticola</name>
    <dbReference type="NCBI Taxonomy" id="2932268"/>
    <lineage>
        <taxon>Bacteria</taxon>
        <taxon>Pseudomonadati</taxon>
        <taxon>Bacteroidota</taxon>
        <taxon>Flavobacteriia</taxon>
        <taxon>Flavobacteriales</taxon>
        <taxon>Flavobacteriaceae</taxon>
        <taxon>Psychroserpens</taxon>
    </lineage>
</organism>
<dbReference type="SUPFAM" id="SSF48452">
    <property type="entry name" value="TPR-like"/>
    <property type="match status" value="1"/>
</dbReference>
<feature type="transmembrane region" description="Helical" evidence="1">
    <location>
        <begin position="77"/>
        <end position="97"/>
    </location>
</feature>
<dbReference type="EMBL" id="CP116221">
    <property type="protein sequence ID" value="WCO02808.1"/>
    <property type="molecule type" value="Genomic_DNA"/>
</dbReference>
<gene>
    <name evidence="2" type="ORF">MUN68_004790</name>
</gene>
<protein>
    <recommendedName>
        <fullName evidence="4">Tetratricopeptide repeat protein</fullName>
    </recommendedName>
</protein>